<dbReference type="OrthoDB" id="9757546at2"/>
<feature type="domain" description="Plastocyanin-like" evidence="7">
    <location>
        <begin position="519"/>
        <end position="633"/>
    </location>
</feature>
<dbReference type="InterPro" id="IPR011707">
    <property type="entry name" value="Cu-oxidase-like_N"/>
</dbReference>
<evidence type="ECO:0000313" key="10">
    <source>
        <dbReference type="Proteomes" id="UP000256405"/>
    </source>
</evidence>
<feature type="chain" id="PRO_5017611026" description="CopA family copper-resistance protein" evidence="5">
    <location>
        <begin position="26"/>
        <end position="833"/>
    </location>
</feature>
<dbReference type="PANTHER" id="PTHR11709">
    <property type="entry name" value="MULTI-COPPER OXIDASE"/>
    <property type="match status" value="1"/>
</dbReference>
<comment type="caution">
    <text evidence="9">The sequence shown here is derived from an EMBL/GenBank/DDBJ whole genome shotgun (WGS) entry which is preliminary data.</text>
</comment>
<name>A0A3E0DD85_9BACT</name>
<evidence type="ECO:0000256" key="5">
    <source>
        <dbReference type="SAM" id="SignalP"/>
    </source>
</evidence>
<dbReference type="GO" id="GO:0016491">
    <property type="term" value="F:oxidoreductase activity"/>
    <property type="evidence" value="ECO:0007669"/>
    <property type="project" value="UniProtKB-KW"/>
</dbReference>
<feature type="region of interest" description="Disordered" evidence="4">
    <location>
        <begin position="390"/>
        <end position="478"/>
    </location>
</feature>
<dbReference type="InterPro" id="IPR033138">
    <property type="entry name" value="Cu_oxidase_CS"/>
</dbReference>
<dbReference type="InterPro" id="IPR034279">
    <property type="entry name" value="CuRO_3_CopA"/>
</dbReference>
<dbReference type="GO" id="GO:0005507">
    <property type="term" value="F:copper ion binding"/>
    <property type="evidence" value="ECO:0007669"/>
    <property type="project" value="InterPro"/>
</dbReference>
<keyword evidence="10" id="KW-1185">Reference proteome</keyword>
<dbReference type="Proteomes" id="UP000256405">
    <property type="component" value="Unassembled WGS sequence"/>
</dbReference>
<dbReference type="PROSITE" id="PS00080">
    <property type="entry name" value="MULTICOPPER_OXIDASE2"/>
    <property type="match status" value="1"/>
</dbReference>
<gene>
    <name evidence="9" type="ORF">C8N25_13146</name>
</gene>
<feature type="domain" description="Plastocyanin-like" evidence="6">
    <location>
        <begin position="161"/>
        <end position="314"/>
    </location>
</feature>
<dbReference type="Pfam" id="PF07731">
    <property type="entry name" value="Cu-oxidase_2"/>
    <property type="match status" value="1"/>
</dbReference>
<evidence type="ECO:0000259" key="8">
    <source>
        <dbReference type="Pfam" id="PF07732"/>
    </source>
</evidence>
<keyword evidence="5" id="KW-0732">Signal</keyword>
<evidence type="ECO:0000256" key="1">
    <source>
        <dbReference type="ARBA" id="ARBA00022723"/>
    </source>
</evidence>
<dbReference type="PANTHER" id="PTHR11709:SF394">
    <property type="entry name" value="FI03373P-RELATED"/>
    <property type="match status" value="1"/>
</dbReference>
<dbReference type="RefSeq" id="WP_086540452.1">
    <property type="nucleotide sequence ID" value="NZ_MSSW01000009.1"/>
</dbReference>
<feature type="compositionally biased region" description="Basic and acidic residues" evidence="4">
    <location>
        <begin position="458"/>
        <end position="475"/>
    </location>
</feature>
<dbReference type="InterPro" id="IPR045087">
    <property type="entry name" value="Cu-oxidase_fam"/>
</dbReference>
<dbReference type="SUPFAM" id="SSF56935">
    <property type="entry name" value="Porins"/>
    <property type="match status" value="1"/>
</dbReference>
<dbReference type="InterPro" id="IPR008972">
    <property type="entry name" value="Cupredoxin"/>
</dbReference>
<sequence length="833" mass="94690">MTNKTDKFLKNVALLISLCFVQAIAIAEQVPTDTAVYTLTLKQEMVSKTGKPVAAMTVNDGIPGPTLTFQEGGYAVIYVKNEMDVETSVHWHGILLPNFFDGVPYLTTPPIMPGETQKYEFPLIQSGTYWYHSHTMLQEQSGVYGSIIIEPKEKTLEYDSDLVILLSDWTEQKPMNVLRNLKRGNEWYNIKKGTATPLSMVIGRGGFGAQLNFWKQRMEGADIADIYYDAFLNNGQITTEYPEFKPGDKVRVRMINGSASSQFWLTFGGKDPLLVSADGLNVAPISRNKTFIAIAETYDFIVTIPPAGKIEIRAMAQDGSGTTSAFLGSGNAILAPVLPRPDKIGMMMKMAEMDMRMGAPAMKFNPSEEKPQEMMETWGMQMDGKMKGMKMDHSGMGHSKMKKEPETKPAMKMSDKDSSMMQMDHSGMDHSKMKKEPESKPAMKMSDKDSSMMQMDHSGMDHSKMKPNESKEKTMSNDQKMGMNDSMGQMPGMDMFAEYNYDYLKAVEKTDFDEDIPVNEVLLNLTGNMWRYIWSMNGVPLSEADQIKIKGGEVTRITLNNLTMMHHPMHLHGHFFRVINDKGEYSPLKHTVNVPPMQKITIEFEGTEYGDWFFHCHVLYHMMGGMARVFSYDTPRDPRLKPFPLNKLLQEGNHFYNWGTAEVASHMTEINIMSSNIRNQFNLNMEYGYNQNMEAEFTYERYLYDYFRVFAGVNVENEIPESLDEISTTAIVGIRFLTPYLFNLDVRLDHKLRPEIRIDREIMIFPRTSIFGVYEYQMDFGLTNTLPEIGENADYKGETTWSAGVSYIFTRNFSVMGSYDNRFGAGGGLTVRF</sequence>
<keyword evidence="3" id="KW-0186">Copper</keyword>
<evidence type="ECO:0000259" key="7">
    <source>
        <dbReference type="Pfam" id="PF07731"/>
    </source>
</evidence>
<dbReference type="AlphaFoldDB" id="A0A3E0DD85"/>
<dbReference type="InterPro" id="IPR001117">
    <property type="entry name" value="Cu-oxidase_2nd"/>
</dbReference>
<feature type="signal peptide" evidence="5">
    <location>
        <begin position="1"/>
        <end position="25"/>
    </location>
</feature>
<evidence type="ECO:0000256" key="3">
    <source>
        <dbReference type="ARBA" id="ARBA00023008"/>
    </source>
</evidence>
<dbReference type="CDD" id="cd13896">
    <property type="entry name" value="CuRO_3_CopA"/>
    <property type="match status" value="1"/>
</dbReference>
<proteinExistence type="predicted"/>
<feature type="compositionally biased region" description="Basic and acidic residues" evidence="4">
    <location>
        <begin position="426"/>
        <end position="450"/>
    </location>
</feature>
<dbReference type="EMBL" id="QUNF01000031">
    <property type="protein sequence ID" value="REG79498.1"/>
    <property type="molecule type" value="Genomic_DNA"/>
</dbReference>
<organism evidence="9 10">
    <name type="scientific">Algoriphagus antarcticus</name>
    <dbReference type="NCBI Taxonomy" id="238540"/>
    <lineage>
        <taxon>Bacteria</taxon>
        <taxon>Pseudomonadati</taxon>
        <taxon>Bacteroidota</taxon>
        <taxon>Cytophagia</taxon>
        <taxon>Cytophagales</taxon>
        <taxon>Cyclobacteriaceae</taxon>
        <taxon>Algoriphagus</taxon>
    </lineage>
</organism>
<dbReference type="InterPro" id="IPR011706">
    <property type="entry name" value="Cu-oxidase_C"/>
</dbReference>
<protein>
    <recommendedName>
        <fullName evidence="11">CopA family copper-resistance protein</fullName>
    </recommendedName>
</protein>
<reference evidence="9 10" key="1">
    <citation type="submission" date="2018-08" db="EMBL/GenBank/DDBJ databases">
        <title>Genomic Encyclopedia of Archaeal and Bacterial Type Strains, Phase II (KMG-II): from individual species to whole genera.</title>
        <authorList>
            <person name="Goeker M."/>
        </authorList>
    </citation>
    <scope>NUCLEOTIDE SEQUENCE [LARGE SCALE GENOMIC DNA]</scope>
    <source>
        <strain evidence="9 10">DSM 15986</strain>
    </source>
</reference>
<dbReference type="Gene3D" id="2.60.40.420">
    <property type="entry name" value="Cupredoxins - blue copper proteins"/>
    <property type="match status" value="3"/>
</dbReference>
<evidence type="ECO:0000256" key="2">
    <source>
        <dbReference type="ARBA" id="ARBA00023002"/>
    </source>
</evidence>
<dbReference type="PROSITE" id="PS00079">
    <property type="entry name" value="MULTICOPPER_OXIDASE1"/>
    <property type="match status" value="1"/>
</dbReference>
<dbReference type="InterPro" id="IPR002355">
    <property type="entry name" value="Cu_oxidase_Cu_BS"/>
</dbReference>
<dbReference type="Pfam" id="PF07732">
    <property type="entry name" value="Cu-oxidase_3"/>
    <property type="match status" value="1"/>
</dbReference>
<keyword evidence="2" id="KW-0560">Oxidoreductase</keyword>
<dbReference type="SUPFAM" id="SSF49503">
    <property type="entry name" value="Cupredoxins"/>
    <property type="match status" value="3"/>
</dbReference>
<feature type="compositionally biased region" description="Basic and acidic residues" evidence="4">
    <location>
        <begin position="402"/>
        <end position="418"/>
    </location>
</feature>
<dbReference type="Pfam" id="PF00394">
    <property type="entry name" value="Cu-oxidase"/>
    <property type="match status" value="1"/>
</dbReference>
<evidence type="ECO:0000256" key="4">
    <source>
        <dbReference type="SAM" id="MobiDB-lite"/>
    </source>
</evidence>
<evidence type="ECO:0000259" key="6">
    <source>
        <dbReference type="Pfam" id="PF00394"/>
    </source>
</evidence>
<feature type="domain" description="Plastocyanin-like" evidence="8">
    <location>
        <begin position="43"/>
        <end position="153"/>
    </location>
</feature>
<evidence type="ECO:0000313" key="9">
    <source>
        <dbReference type="EMBL" id="REG79498.1"/>
    </source>
</evidence>
<accession>A0A3E0DD85</accession>
<evidence type="ECO:0008006" key="11">
    <source>
        <dbReference type="Google" id="ProtNLM"/>
    </source>
</evidence>
<keyword evidence="1" id="KW-0479">Metal-binding</keyword>